<gene>
    <name evidence="1" type="primary">mobC</name>
    <name evidence="1" type="ORF">JTE88_08295</name>
</gene>
<name>A0ABX7IG06_9ACTO</name>
<keyword evidence="2" id="KW-1185">Reference proteome</keyword>
<dbReference type="EMBL" id="CP070228">
    <property type="protein sequence ID" value="QRV02059.1"/>
    <property type="molecule type" value="Genomic_DNA"/>
</dbReference>
<evidence type="ECO:0000313" key="1">
    <source>
        <dbReference type="EMBL" id="QRV02059.1"/>
    </source>
</evidence>
<dbReference type="RefSeq" id="WP_204424264.1">
    <property type="nucleotide sequence ID" value="NZ_CP070228.1"/>
</dbReference>
<organism evidence="1 2">
    <name type="scientific">Arcanobacterium phocisimile</name>
    <dbReference type="NCBI Taxonomy" id="1302235"/>
    <lineage>
        <taxon>Bacteria</taxon>
        <taxon>Bacillati</taxon>
        <taxon>Actinomycetota</taxon>
        <taxon>Actinomycetes</taxon>
        <taxon>Actinomycetales</taxon>
        <taxon>Actinomycetaceae</taxon>
        <taxon>Arcanobacterium</taxon>
    </lineage>
</organism>
<dbReference type="InterPro" id="IPR053842">
    <property type="entry name" value="NikA-like"/>
</dbReference>
<proteinExistence type="predicted"/>
<reference evidence="1 2" key="1">
    <citation type="submission" date="2021-02" db="EMBL/GenBank/DDBJ databases">
        <title>Complete Genome Sequence of Arcanobacterium phocisimile strain DSM 26142T from a harbour seal.</title>
        <authorList>
            <person name="Borowiak M."/>
            <person name="Alssahen M."/>
            <person name="Malorny B."/>
            <person name="Laemmler C."/>
            <person name="Siebert U."/>
            <person name="Ploetz M."/>
            <person name="Abdulmawjood A."/>
        </authorList>
    </citation>
    <scope>NUCLEOTIDE SEQUENCE [LARGE SCALE GENOMIC DNA]</scope>
    <source>
        <strain evidence="1 2">DSM 26142</strain>
    </source>
</reference>
<dbReference type="Pfam" id="PF21983">
    <property type="entry name" value="NikA-like"/>
    <property type="match status" value="1"/>
</dbReference>
<sequence>MYFSEEELNQIAQRMRSQGLTNFSKFARQTLTSGVIVTSTKSAGAERISREIAAIGNNINQIARKANTENIATYEQVLVAIDLLDEVRKLVRSELGSARGRGENPSDKSNFA</sequence>
<protein>
    <submittedName>
        <fullName evidence="1">Plasmid mobilization relaxosome protein MobC</fullName>
    </submittedName>
</protein>
<accession>A0ABX7IG06</accession>
<evidence type="ECO:0000313" key="2">
    <source>
        <dbReference type="Proteomes" id="UP000602653"/>
    </source>
</evidence>
<dbReference type="Proteomes" id="UP000602653">
    <property type="component" value="Chromosome"/>
</dbReference>